<keyword evidence="3" id="KW-1185">Reference proteome</keyword>
<reference evidence="2 3" key="1">
    <citation type="submission" date="2020-08" db="EMBL/GenBank/DDBJ databases">
        <title>Genomic Encyclopedia of Type Strains, Phase IV (KMG-IV): sequencing the most valuable type-strain genomes for metagenomic binning, comparative biology and taxonomic classification.</title>
        <authorList>
            <person name="Goeker M."/>
        </authorList>
    </citation>
    <scope>NUCLEOTIDE SEQUENCE [LARGE SCALE GENOMIC DNA]</scope>
    <source>
        <strain evidence="2 3">DSM 27939</strain>
    </source>
</reference>
<name>A0A7W8JUH1_9DEIO</name>
<dbReference type="Proteomes" id="UP000552709">
    <property type="component" value="Unassembled WGS sequence"/>
</dbReference>
<dbReference type="EMBL" id="JACHFL010000005">
    <property type="protein sequence ID" value="MBB5363462.1"/>
    <property type="molecule type" value="Genomic_DNA"/>
</dbReference>
<protein>
    <submittedName>
        <fullName evidence="2">Uncharacterized protein</fullName>
    </submittedName>
</protein>
<accession>A0A7W8JUH1</accession>
<dbReference type="AlphaFoldDB" id="A0A7W8JUH1"/>
<comment type="caution">
    <text evidence="2">The sequence shown here is derived from an EMBL/GenBank/DDBJ whole genome shotgun (WGS) entry which is preliminary data.</text>
</comment>
<sequence>MNRPALRSTLALLTLALGPSALATTPPAQSALTPPNNMSDLLAPLVKGPAQSLGDEYAASVRPPLQKASSGDVALNDAQTRFTRWRAEVERAGLNGNFTAQINEGWSLIARGVESSVNRGYQRCLGADGSALTGMLYWIRWVEKNPRLAPYFAGSIKSMKKKTENCGTYELEFTSYIRRDDGMADRVRATAPVKLYSATPRPRPAQIVPTQQLEHVEGSYQTCPYSVLGYETHPLGIVDVQLETRVQDDLLAPLDGTGAVDPVLMIIEPHLEVQMEVRCPTVDPDEVWHSQWDFDELHEDETITFYELIPDVEVKGLAITDFKLDAQGNLRKEYRRTVTTKDGVAFHEETTFLLRHRAVR</sequence>
<evidence type="ECO:0000313" key="3">
    <source>
        <dbReference type="Proteomes" id="UP000552709"/>
    </source>
</evidence>
<evidence type="ECO:0000256" key="1">
    <source>
        <dbReference type="SAM" id="SignalP"/>
    </source>
</evidence>
<dbReference type="RefSeq" id="WP_184132366.1">
    <property type="nucleotide sequence ID" value="NZ_JACHFL010000005.1"/>
</dbReference>
<organism evidence="2 3">
    <name type="scientific">Deinococcus humi</name>
    <dbReference type="NCBI Taxonomy" id="662880"/>
    <lineage>
        <taxon>Bacteria</taxon>
        <taxon>Thermotogati</taxon>
        <taxon>Deinococcota</taxon>
        <taxon>Deinococci</taxon>
        <taxon>Deinococcales</taxon>
        <taxon>Deinococcaceae</taxon>
        <taxon>Deinococcus</taxon>
    </lineage>
</organism>
<feature type="chain" id="PRO_5030921405" evidence="1">
    <location>
        <begin position="24"/>
        <end position="360"/>
    </location>
</feature>
<gene>
    <name evidence="2" type="ORF">HNQ08_002560</name>
</gene>
<keyword evidence="1" id="KW-0732">Signal</keyword>
<evidence type="ECO:0000313" key="2">
    <source>
        <dbReference type="EMBL" id="MBB5363462.1"/>
    </source>
</evidence>
<feature type="signal peptide" evidence="1">
    <location>
        <begin position="1"/>
        <end position="23"/>
    </location>
</feature>
<proteinExistence type="predicted"/>